<keyword evidence="1" id="KW-0560">Oxidoreductase</keyword>
<name>A0A3N2CUA7_9ACTN</name>
<gene>
    <name evidence="2" type="ORF">EDD33_1906</name>
</gene>
<proteinExistence type="predicted"/>
<keyword evidence="3" id="KW-1185">Reference proteome</keyword>
<dbReference type="Proteomes" id="UP000281738">
    <property type="component" value="Unassembled WGS sequence"/>
</dbReference>
<sequence>MTYDALDEAYDRLVSTGPEFDGWLSNHGPMAAEVLARHGHQDRLPSWLDNYCRRLETAPSSFGTINDWREALGDARRLGDWLTFFTAELRDRTWLEVLHSWWPRLVPGIAAGATHGVIRVGHAVRVLREEGRTDARVAELAQALGYWAARWQPVPSATGPAGHLRADAAVASLPRVLHQAGGISARLAQLEHVDGWDSAQRALAPSEDWDRFLRDVVSAAVVRYATHAHGDPVMLVHAATAPNAVRRALPSLPPDLWTSSASAAWSASAAVHAAYAPSTPATAAAPASLERATSAEVFDRAAEHGDEHVIKLADTALEVHTWTGDQRALAAVVRAVQLIEPL</sequence>
<evidence type="ECO:0000313" key="2">
    <source>
        <dbReference type="EMBL" id="ROR91046.1"/>
    </source>
</evidence>
<dbReference type="OrthoDB" id="6396144at2"/>
<evidence type="ECO:0000313" key="3">
    <source>
        <dbReference type="Proteomes" id="UP000281738"/>
    </source>
</evidence>
<dbReference type="Pfam" id="PF14027">
    <property type="entry name" value="Questin_oxidase"/>
    <property type="match status" value="1"/>
</dbReference>
<evidence type="ECO:0000256" key="1">
    <source>
        <dbReference type="ARBA" id="ARBA00023002"/>
    </source>
</evidence>
<dbReference type="RefSeq" id="WP_123390381.1">
    <property type="nucleotide sequence ID" value="NZ_RKHO01000001.1"/>
</dbReference>
<dbReference type="EMBL" id="RKHO01000001">
    <property type="protein sequence ID" value="ROR91046.1"/>
    <property type="molecule type" value="Genomic_DNA"/>
</dbReference>
<comment type="caution">
    <text evidence="2">The sequence shown here is derived from an EMBL/GenBank/DDBJ whole genome shotgun (WGS) entry which is preliminary data.</text>
</comment>
<dbReference type="InterPro" id="IPR025337">
    <property type="entry name" value="Questin_oxidase-like"/>
</dbReference>
<organism evidence="2 3">
    <name type="scientific">Nocardioides aurantiacus</name>
    <dbReference type="NCBI Taxonomy" id="86796"/>
    <lineage>
        <taxon>Bacteria</taxon>
        <taxon>Bacillati</taxon>
        <taxon>Actinomycetota</taxon>
        <taxon>Actinomycetes</taxon>
        <taxon>Propionibacteriales</taxon>
        <taxon>Nocardioidaceae</taxon>
        <taxon>Nocardioides</taxon>
    </lineage>
</organism>
<dbReference type="GO" id="GO:0016491">
    <property type="term" value="F:oxidoreductase activity"/>
    <property type="evidence" value="ECO:0007669"/>
    <property type="project" value="UniProtKB-KW"/>
</dbReference>
<accession>A0A3N2CUA7</accession>
<protein>
    <submittedName>
        <fullName evidence="2">Uncharacterized protein DUF4243</fullName>
    </submittedName>
</protein>
<dbReference type="AlphaFoldDB" id="A0A3N2CUA7"/>
<reference evidence="2 3" key="1">
    <citation type="submission" date="2018-11" db="EMBL/GenBank/DDBJ databases">
        <title>Sequencing the genomes of 1000 actinobacteria strains.</title>
        <authorList>
            <person name="Klenk H.-P."/>
        </authorList>
    </citation>
    <scope>NUCLEOTIDE SEQUENCE [LARGE SCALE GENOMIC DNA]</scope>
    <source>
        <strain evidence="2 3">DSM 12652</strain>
    </source>
</reference>